<evidence type="ECO:0000313" key="1">
    <source>
        <dbReference type="EnsemblMetazoa" id="tetur06g04730.1"/>
    </source>
</evidence>
<dbReference type="HOGENOM" id="CLU_3369062_0_0_1"/>
<dbReference type="Proteomes" id="UP000015104">
    <property type="component" value="Unassembled WGS sequence"/>
</dbReference>
<organism evidence="1 2">
    <name type="scientific">Tetranychus urticae</name>
    <name type="common">Two-spotted spider mite</name>
    <dbReference type="NCBI Taxonomy" id="32264"/>
    <lineage>
        <taxon>Eukaryota</taxon>
        <taxon>Metazoa</taxon>
        <taxon>Ecdysozoa</taxon>
        <taxon>Arthropoda</taxon>
        <taxon>Chelicerata</taxon>
        <taxon>Arachnida</taxon>
        <taxon>Acari</taxon>
        <taxon>Acariformes</taxon>
        <taxon>Trombidiformes</taxon>
        <taxon>Prostigmata</taxon>
        <taxon>Eleutherengona</taxon>
        <taxon>Raphignathae</taxon>
        <taxon>Tetranychoidea</taxon>
        <taxon>Tetranychidae</taxon>
        <taxon>Tetranychus</taxon>
    </lineage>
</organism>
<accession>T1K7L6</accession>
<reference evidence="2" key="1">
    <citation type="submission" date="2011-08" db="EMBL/GenBank/DDBJ databases">
        <authorList>
            <person name="Rombauts S."/>
        </authorList>
    </citation>
    <scope>NUCLEOTIDE SEQUENCE</scope>
    <source>
        <strain evidence="2">London</strain>
    </source>
</reference>
<proteinExistence type="predicted"/>
<evidence type="ECO:0000313" key="2">
    <source>
        <dbReference type="Proteomes" id="UP000015104"/>
    </source>
</evidence>
<sequence length="35" mass="4153">MQETSEKRKDEKIKLRAIGLICDPMKPCYKDFSSY</sequence>
<protein>
    <submittedName>
        <fullName evidence="1">Uncharacterized protein</fullName>
    </submittedName>
</protein>
<dbReference type="EMBL" id="CAEY01001807">
    <property type="status" value="NOT_ANNOTATED_CDS"/>
    <property type="molecule type" value="Genomic_DNA"/>
</dbReference>
<dbReference type="AlphaFoldDB" id="T1K7L6"/>
<reference evidence="1" key="2">
    <citation type="submission" date="2015-06" db="UniProtKB">
        <authorList>
            <consortium name="EnsemblMetazoa"/>
        </authorList>
    </citation>
    <scope>IDENTIFICATION</scope>
</reference>
<dbReference type="EnsemblMetazoa" id="tetur06g04730.1">
    <property type="protein sequence ID" value="tetur06g04730.1"/>
    <property type="gene ID" value="tetur06g04730"/>
</dbReference>
<name>T1K7L6_TETUR</name>
<keyword evidence="2" id="KW-1185">Reference proteome</keyword>